<comment type="caution">
    <text evidence="1">The sequence shown here is derived from an EMBL/GenBank/DDBJ whole genome shotgun (WGS) entry which is preliminary data.</text>
</comment>
<gene>
    <name evidence="1" type="ORF">SMN809_LOCUS32383</name>
    <name evidence="2" type="ORF">SMN809_LOCUS32570</name>
</gene>
<name>A0A8S2WJC0_9BILA</name>
<evidence type="ECO:0000313" key="1">
    <source>
        <dbReference type="EMBL" id="CAF4443519.1"/>
    </source>
</evidence>
<dbReference type="GO" id="GO:0003924">
    <property type="term" value="F:GTPase activity"/>
    <property type="evidence" value="ECO:0007669"/>
    <property type="project" value="InterPro"/>
</dbReference>
<dbReference type="GO" id="GO:0005525">
    <property type="term" value="F:GTP binding"/>
    <property type="evidence" value="ECO:0007669"/>
    <property type="project" value="InterPro"/>
</dbReference>
<dbReference type="AlphaFoldDB" id="A0A8S2WJC0"/>
<dbReference type="InterPro" id="IPR027417">
    <property type="entry name" value="P-loop_NTPase"/>
</dbReference>
<organism evidence="1 3">
    <name type="scientific">Rotaria magnacalcarata</name>
    <dbReference type="NCBI Taxonomy" id="392030"/>
    <lineage>
        <taxon>Eukaryota</taxon>
        <taxon>Metazoa</taxon>
        <taxon>Spiralia</taxon>
        <taxon>Gnathifera</taxon>
        <taxon>Rotifera</taxon>
        <taxon>Eurotatoria</taxon>
        <taxon>Bdelloidea</taxon>
        <taxon>Philodinida</taxon>
        <taxon>Philodinidae</taxon>
        <taxon>Rotaria</taxon>
    </lineage>
</organism>
<dbReference type="EMBL" id="CAJOBI010067691">
    <property type="protein sequence ID" value="CAF4443519.1"/>
    <property type="molecule type" value="Genomic_DNA"/>
</dbReference>
<proteinExistence type="predicted"/>
<dbReference type="SUPFAM" id="SSF52540">
    <property type="entry name" value="P-loop containing nucleoside triphosphate hydrolases"/>
    <property type="match status" value="1"/>
</dbReference>
<dbReference type="Pfam" id="PF00071">
    <property type="entry name" value="Ras"/>
    <property type="match status" value="1"/>
</dbReference>
<reference evidence="1" key="1">
    <citation type="submission" date="2021-02" db="EMBL/GenBank/DDBJ databases">
        <authorList>
            <person name="Nowell W R."/>
        </authorList>
    </citation>
    <scope>NUCLEOTIDE SEQUENCE</scope>
</reference>
<dbReference type="Proteomes" id="UP000676336">
    <property type="component" value="Unassembled WGS sequence"/>
</dbReference>
<dbReference type="EMBL" id="CAJOBI010068676">
    <property type="protein sequence ID" value="CAF4447845.1"/>
    <property type="molecule type" value="Genomic_DNA"/>
</dbReference>
<evidence type="ECO:0000313" key="3">
    <source>
        <dbReference type="Proteomes" id="UP000676336"/>
    </source>
</evidence>
<evidence type="ECO:0000313" key="2">
    <source>
        <dbReference type="EMBL" id="CAF4447845.1"/>
    </source>
</evidence>
<protein>
    <submittedName>
        <fullName evidence="1">Uncharacterized protein</fullName>
    </submittedName>
</protein>
<feature type="non-terminal residue" evidence="1">
    <location>
        <position position="1"/>
    </location>
</feature>
<accession>A0A8S2WJC0</accession>
<dbReference type="Gene3D" id="3.40.50.300">
    <property type="entry name" value="P-loop containing nucleotide triphosphate hydrolases"/>
    <property type="match status" value="1"/>
</dbReference>
<sequence length="61" mass="7361">LYFIEFHDVGGSVQHKNSRSSMFYDEFNGIILVSDLTSHQSYDNLKEWLYEVIRYRSRQKL</sequence>
<dbReference type="InterPro" id="IPR001806">
    <property type="entry name" value="Small_GTPase"/>
</dbReference>